<dbReference type="InParanoid" id="S8EDR6"/>
<dbReference type="PRINTS" id="PR00081">
    <property type="entry name" value="GDHRDH"/>
</dbReference>
<dbReference type="Gene3D" id="3.40.50.720">
    <property type="entry name" value="NAD(P)-binding Rossmann-like Domain"/>
    <property type="match status" value="1"/>
</dbReference>
<gene>
    <name evidence="4" type="ORF">FOMPIDRAFT_162124</name>
</gene>
<dbReference type="SUPFAM" id="SSF51735">
    <property type="entry name" value="NAD(P)-binding Rossmann-fold domains"/>
    <property type="match status" value="1"/>
</dbReference>
<reference evidence="4 5" key="1">
    <citation type="journal article" date="2012" name="Science">
        <title>The Paleozoic origin of enzymatic lignin decomposition reconstructed from 31 fungal genomes.</title>
        <authorList>
            <person name="Floudas D."/>
            <person name="Binder M."/>
            <person name="Riley R."/>
            <person name="Barry K."/>
            <person name="Blanchette R.A."/>
            <person name="Henrissat B."/>
            <person name="Martinez A.T."/>
            <person name="Otillar R."/>
            <person name="Spatafora J.W."/>
            <person name="Yadav J.S."/>
            <person name="Aerts A."/>
            <person name="Benoit I."/>
            <person name="Boyd A."/>
            <person name="Carlson A."/>
            <person name="Copeland A."/>
            <person name="Coutinho P.M."/>
            <person name="de Vries R.P."/>
            <person name="Ferreira P."/>
            <person name="Findley K."/>
            <person name="Foster B."/>
            <person name="Gaskell J."/>
            <person name="Glotzer D."/>
            <person name="Gorecki P."/>
            <person name="Heitman J."/>
            <person name="Hesse C."/>
            <person name="Hori C."/>
            <person name="Igarashi K."/>
            <person name="Jurgens J.A."/>
            <person name="Kallen N."/>
            <person name="Kersten P."/>
            <person name="Kohler A."/>
            <person name="Kuees U."/>
            <person name="Kumar T.K.A."/>
            <person name="Kuo A."/>
            <person name="LaButti K."/>
            <person name="Larrondo L.F."/>
            <person name="Lindquist E."/>
            <person name="Ling A."/>
            <person name="Lombard V."/>
            <person name="Lucas S."/>
            <person name="Lundell T."/>
            <person name="Martin R."/>
            <person name="McLaughlin D.J."/>
            <person name="Morgenstern I."/>
            <person name="Morin E."/>
            <person name="Murat C."/>
            <person name="Nagy L.G."/>
            <person name="Nolan M."/>
            <person name="Ohm R.A."/>
            <person name="Patyshakuliyeva A."/>
            <person name="Rokas A."/>
            <person name="Ruiz-Duenas F.J."/>
            <person name="Sabat G."/>
            <person name="Salamov A."/>
            <person name="Samejima M."/>
            <person name="Schmutz J."/>
            <person name="Slot J.C."/>
            <person name="St John F."/>
            <person name="Stenlid J."/>
            <person name="Sun H."/>
            <person name="Sun S."/>
            <person name="Syed K."/>
            <person name="Tsang A."/>
            <person name="Wiebenga A."/>
            <person name="Young D."/>
            <person name="Pisabarro A."/>
            <person name="Eastwood D.C."/>
            <person name="Martin F."/>
            <person name="Cullen D."/>
            <person name="Grigoriev I.V."/>
            <person name="Hibbett D.S."/>
        </authorList>
    </citation>
    <scope>NUCLEOTIDE SEQUENCE</scope>
    <source>
        <strain evidence="5">FP-58527</strain>
    </source>
</reference>
<keyword evidence="5" id="KW-1185">Reference proteome</keyword>
<dbReference type="InterPro" id="IPR051911">
    <property type="entry name" value="SDR_oxidoreductase"/>
</dbReference>
<dbReference type="GO" id="GO:0016491">
    <property type="term" value="F:oxidoreductase activity"/>
    <property type="evidence" value="ECO:0007669"/>
    <property type="project" value="UniProtKB-KW"/>
</dbReference>
<dbReference type="STRING" id="743788.S8EDR6"/>
<dbReference type="PANTHER" id="PTHR43976">
    <property type="entry name" value="SHORT CHAIN DEHYDROGENASE"/>
    <property type="match status" value="1"/>
</dbReference>
<dbReference type="InterPro" id="IPR036291">
    <property type="entry name" value="NAD(P)-bd_dom_sf"/>
</dbReference>
<dbReference type="FunCoup" id="S8EDR6">
    <property type="interactions" value="323"/>
</dbReference>
<evidence type="ECO:0000256" key="1">
    <source>
        <dbReference type="ARBA" id="ARBA00006484"/>
    </source>
</evidence>
<dbReference type="Pfam" id="PF00106">
    <property type="entry name" value="adh_short"/>
    <property type="match status" value="1"/>
</dbReference>
<evidence type="ECO:0000256" key="3">
    <source>
        <dbReference type="RuleBase" id="RU000363"/>
    </source>
</evidence>
<dbReference type="AlphaFoldDB" id="S8EDR6"/>
<sequence>MTSKVWFITGASTGFGRFLTELVLKNGDRAVATLRKPEVLADLASNHGKDKLLVLKVDVTHPQEIKDAFNEAVKQFGRVDVVFNNAGYLVVGEIEGLPEEIGRAIFETNVWGAVNVSKEAVRVFREANKPAGGLLLQMSSKAGIQAYPGIGHYSATKYTLEGISTALAAEVEPEWNIKVVIIEPGNFATGVVDNLVRSEPHPAYTKPGGTISIVRQWVGDSATAASADTTKGVEAIYRLTQISDPPLFFPLGNDAVQRAREHAAKLLADTDRFASWSDDLGDRAYTGAV</sequence>
<evidence type="ECO:0000313" key="4">
    <source>
        <dbReference type="EMBL" id="EPT03147.1"/>
    </source>
</evidence>
<dbReference type="EMBL" id="KE504131">
    <property type="protein sequence ID" value="EPT03147.1"/>
    <property type="molecule type" value="Genomic_DNA"/>
</dbReference>
<comment type="similarity">
    <text evidence="1 3">Belongs to the short-chain dehydrogenases/reductases (SDR) family.</text>
</comment>
<evidence type="ECO:0000313" key="5">
    <source>
        <dbReference type="Proteomes" id="UP000015241"/>
    </source>
</evidence>
<dbReference type="Proteomes" id="UP000015241">
    <property type="component" value="Unassembled WGS sequence"/>
</dbReference>
<evidence type="ECO:0000256" key="2">
    <source>
        <dbReference type="ARBA" id="ARBA00023002"/>
    </source>
</evidence>
<dbReference type="OrthoDB" id="1274115at2759"/>
<dbReference type="InterPro" id="IPR002347">
    <property type="entry name" value="SDR_fam"/>
</dbReference>
<name>S8EDR6_FOMSC</name>
<dbReference type="PANTHER" id="PTHR43976:SF16">
    <property type="entry name" value="SHORT-CHAIN DEHYDROGENASE_REDUCTASE FAMILY PROTEIN"/>
    <property type="match status" value="1"/>
</dbReference>
<proteinExistence type="inferred from homology"/>
<accession>S8EDR6</accession>
<protein>
    <submittedName>
        <fullName evidence="4">NAD-binding protein</fullName>
    </submittedName>
</protein>
<dbReference type="HOGENOM" id="CLU_010194_2_9_1"/>
<dbReference type="PRINTS" id="PR00080">
    <property type="entry name" value="SDRFAMILY"/>
</dbReference>
<keyword evidence="2" id="KW-0560">Oxidoreductase</keyword>
<organism evidence="4 5">
    <name type="scientific">Fomitopsis schrenkii</name>
    <name type="common">Brown rot fungus</name>
    <dbReference type="NCBI Taxonomy" id="2126942"/>
    <lineage>
        <taxon>Eukaryota</taxon>
        <taxon>Fungi</taxon>
        <taxon>Dikarya</taxon>
        <taxon>Basidiomycota</taxon>
        <taxon>Agaricomycotina</taxon>
        <taxon>Agaricomycetes</taxon>
        <taxon>Polyporales</taxon>
        <taxon>Fomitopsis</taxon>
    </lineage>
</organism>
<dbReference type="eggNOG" id="KOG1205">
    <property type="taxonomic scope" value="Eukaryota"/>
</dbReference>